<keyword evidence="4" id="KW-1185">Reference proteome</keyword>
<feature type="domain" description="MurL C-terminal" evidence="1">
    <location>
        <begin position="370"/>
        <end position="464"/>
    </location>
</feature>
<dbReference type="RefSeq" id="WP_315571664.1">
    <property type="nucleotide sequence ID" value="NZ_CP118868.1"/>
</dbReference>
<reference evidence="3 4" key="1">
    <citation type="submission" date="2023-02" db="EMBL/GenBank/DDBJ databases">
        <title>Novel Oscillospiraceae bacterial genomes.</title>
        <authorList>
            <person name="Srinivasan S."/>
            <person name="Austin M.N."/>
            <person name="Fiedler T.L."/>
            <person name="Strenk S.M."/>
            <person name="Agnew K.J."/>
            <person name="Nagana Gowda G.A."/>
            <person name="Raftery D."/>
            <person name="Beamer M.A."/>
            <person name="Achilles S.L."/>
            <person name="Wiesenfeld H.C."/>
            <person name="Fredricks D.N."/>
            <person name="Hillier S.L."/>
        </authorList>
    </citation>
    <scope>NUCLEOTIDE SEQUENCE [LARGE SCALE GENOMIC DNA]</scope>
    <source>
        <strain evidence="3 4">CHIC02 1186E3-8</strain>
    </source>
</reference>
<name>A0ABY8C4D7_9FIRM</name>
<organism evidence="3 4">
    <name type="scientific">Amygdalobacter indicium</name>
    <dbReference type="NCBI Taxonomy" id="3029272"/>
    <lineage>
        <taxon>Bacteria</taxon>
        <taxon>Bacillati</taxon>
        <taxon>Bacillota</taxon>
        <taxon>Clostridia</taxon>
        <taxon>Eubacteriales</taxon>
        <taxon>Oscillospiraceae</taxon>
        <taxon>Amygdalobacter</taxon>
    </lineage>
</organism>
<protein>
    <recommendedName>
        <fullName evidence="5">UDP-N-acetyl-alpha-D-muramoyl-L-alanyl-L-glutamate epimerase</fullName>
    </recommendedName>
</protein>
<evidence type="ECO:0000313" key="4">
    <source>
        <dbReference type="Proteomes" id="UP001220478"/>
    </source>
</evidence>
<sequence>MEQLQGEAMNLSPITAEALHLTGNSKFLALRRLFPLFVYHDFIYKINHTEKTWEITCQWHFSLPTLTDFLPSCTITVPHKVADRLRINNITAIETFLFQIGLMESISYWKSVCPLRYVCSLAPIPTTAAASWQDWYFNGLGEFLYRNNISINSAELWTYSPTEQVEISCPLNLPDSSWHKVTALSHFALTEPVDNGKATAAARKVLIPVGGGKDSIVTLELLREKERYAFAINPTRASRDSIALAGIDEEHCLFVQRRLDRKIVTLNQLNFWNGHTPFSGIVAFYSLFAAYLAGIPYVALSNEASSNAATVAGTEINHQYSKTAAFESSFRTYSCLYLGAAAEYFSFLRPLQEIAIARIFSHYKAYLPYFRSCNLGSKEQANKWCNNCPKCLFVSLILAVYLTPQEMRTAFGADILQNENLLPDMAGLLGVTPVKPFECVGTVEEVAYAVCKLLNRYHRTEQQLPCLLQAAATWIAAGRCSLLTFTGGEYVYAGPDLQKLQPAPFLNPEFQEILQNKMKNLEDEHE</sequence>
<feature type="domain" description="MurL N-terminal" evidence="2">
    <location>
        <begin position="46"/>
        <end position="347"/>
    </location>
</feature>
<dbReference type="Pfam" id="PF26298">
    <property type="entry name" value="MurL_epimerase_C"/>
    <property type="match status" value="1"/>
</dbReference>
<dbReference type="InterPro" id="IPR058741">
    <property type="entry name" value="MurL_C"/>
</dbReference>
<dbReference type="InterPro" id="IPR058740">
    <property type="entry name" value="MurL_N"/>
</dbReference>
<evidence type="ECO:0000313" key="3">
    <source>
        <dbReference type="EMBL" id="WEG35551.1"/>
    </source>
</evidence>
<dbReference type="EMBL" id="CP118868">
    <property type="protein sequence ID" value="WEG35551.1"/>
    <property type="molecule type" value="Genomic_DNA"/>
</dbReference>
<evidence type="ECO:0000259" key="2">
    <source>
        <dbReference type="Pfam" id="PF26299"/>
    </source>
</evidence>
<dbReference type="Pfam" id="PF26299">
    <property type="entry name" value="MurL_N"/>
    <property type="match status" value="1"/>
</dbReference>
<dbReference type="Proteomes" id="UP001220478">
    <property type="component" value="Chromosome"/>
</dbReference>
<evidence type="ECO:0000259" key="1">
    <source>
        <dbReference type="Pfam" id="PF26298"/>
    </source>
</evidence>
<gene>
    <name evidence="3" type="ORF">PYS61_06425</name>
</gene>
<evidence type="ECO:0008006" key="5">
    <source>
        <dbReference type="Google" id="ProtNLM"/>
    </source>
</evidence>
<accession>A0ABY8C4D7</accession>
<proteinExistence type="predicted"/>